<evidence type="ECO:0000256" key="1">
    <source>
        <dbReference type="SAM" id="Phobius"/>
    </source>
</evidence>
<name>A0AAF0PNQ8_SOLVR</name>
<feature type="transmembrane region" description="Helical" evidence="1">
    <location>
        <begin position="81"/>
        <end position="100"/>
    </location>
</feature>
<dbReference type="EMBL" id="CP133612">
    <property type="protein sequence ID" value="WMV08324.1"/>
    <property type="molecule type" value="Genomic_DNA"/>
</dbReference>
<dbReference type="AlphaFoldDB" id="A0AAF0PNQ8"/>
<organism evidence="2 3">
    <name type="scientific">Solanum verrucosum</name>
    <dbReference type="NCBI Taxonomy" id="315347"/>
    <lineage>
        <taxon>Eukaryota</taxon>
        <taxon>Viridiplantae</taxon>
        <taxon>Streptophyta</taxon>
        <taxon>Embryophyta</taxon>
        <taxon>Tracheophyta</taxon>
        <taxon>Spermatophyta</taxon>
        <taxon>Magnoliopsida</taxon>
        <taxon>eudicotyledons</taxon>
        <taxon>Gunneridae</taxon>
        <taxon>Pentapetalae</taxon>
        <taxon>asterids</taxon>
        <taxon>lamiids</taxon>
        <taxon>Solanales</taxon>
        <taxon>Solanaceae</taxon>
        <taxon>Solanoideae</taxon>
        <taxon>Solaneae</taxon>
        <taxon>Solanum</taxon>
    </lineage>
</organism>
<keyword evidence="1" id="KW-0812">Transmembrane</keyword>
<protein>
    <submittedName>
        <fullName evidence="2">Uncharacterized protein</fullName>
    </submittedName>
</protein>
<keyword evidence="1" id="KW-0472">Membrane</keyword>
<proteinExistence type="predicted"/>
<keyword evidence="1" id="KW-1133">Transmembrane helix</keyword>
<dbReference type="Proteomes" id="UP001234989">
    <property type="component" value="Chromosome 1"/>
</dbReference>
<gene>
    <name evidence="2" type="ORF">MTR67_001709</name>
</gene>
<reference evidence="2" key="1">
    <citation type="submission" date="2023-08" db="EMBL/GenBank/DDBJ databases">
        <title>A de novo genome assembly of Solanum verrucosum Schlechtendal, a Mexican diploid species geographically isolated from the other diploid A-genome species in potato relatives.</title>
        <authorList>
            <person name="Hosaka K."/>
        </authorList>
    </citation>
    <scope>NUCLEOTIDE SEQUENCE</scope>
    <source>
        <tissue evidence="2">Young leaves</tissue>
    </source>
</reference>
<sequence>MRSPWLWTTLDKCIQTQSCSFDGPVLLVFSLLTFSDFVWRFYSMVWVCIPLWTMFLAILVLALQSVYWISPGIKNRALCNIILFGISSDLSCMVFSTYLLRSFCACNSWVFQSMNFNSDFFRISSLDAFSWIYPNDDEIPDCYGHLRSTQAQFYIFLWPDELLLLRCSCYLSSLFLFSYAYPAT</sequence>
<feature type="transmembrane region" description="Helical" evidence="1">
    <location>
        <begin position="163"/>
        <end position="181"/>
    </location>
</feature>
<keyword evidence="3" id="KW-1185">Reference proteome</keyword>
<evidence type="ECO:0000313" key="2">
    <source>
        <dbReference type="EMBL" id="WMV08324.1"/>
    </source>
</evidence>
<evidence type="ECO:0000313" key="3">
    <source>
        <dbReference type="Proteomes" id="UP001234989"/>
    </source>
</evidence>
<accession>A0AAF0PNQ8</accession>
<feature type="transmembrane region" description="Helical" evidence="1">
    <location>
        <begin position="44"/>
        <end position="69"/>
    </location>
</feature>